<keyword evidence="4" id="KW-0449">Lipoprotein</keyword>
<dbReference type="PANTHER" id="PTHR30035">
    <property type="entry name" value="LIPOPROTEIN VACJ-RELATED"/>
    <property type="match status" value="1"/>
</dbReference>
<dbReference type="Pfam" id="PF04333">
    <property type="entry name" value="MlaA"/>
    <property type="match status" value="1"/>
</dbReference>
<name>A0A7W6DK56_9RHOB</name>
<keyword evidence="2 3" id="KW-0732">Signal</keyword>
<dbReference type="PANTHER" id="PTHR30035:SF3">
    <property type="entry name" value="INTERMEMBRANE PHOSPHOLIPID TRANSPORT SYSTEM LIPOPROTEIN MLAA"/>
    <property type="match status" value="1"/>
</dbReference>
<dbReference type="Proteomes" id="UP000541426">
    <property type="component" value="Unassembled WGS sequence"/>
</dbReference>
<dbReference type="PROSITE" id="PS51257">
    <property type="entry name" value="PROKAR_LIPOPROTEIN"/>
    <property type="match status" value="1"/>
</dbReference>
<dbReference type="PRINTS" id="PR01805">
    <property type="entry name" value="VACJLIPOPROT"/>
</dbReference>
<comment type="similarity">
    <text evidence="1">Belongs to the MlaA family.</text>
</comment>
<protein>
    <submittedName>
        <fullName evidence="4">Phospholipid-binding lipoprotein MlaA</fullName>
    </submittedName>
</protein>
<evidence type="ECO:0000256" key="2">
    <source>
        <dbReference type="ARBA" id="ARBA00022729"/>
    </source>
</evidence>
<dbReference type="AlphaFoldDB" id="A0A7W6DK56"/>
<keyword evidence="5" id="KW-1185">Reference proteome</keyword>
<organism evidence="4 5">
    <name type="scientific">Sagittula marina</name>
    <dbReference type="NCBI Taxonomy" id="943940"/>
    <lineage>
        <taxon>Bacteria</taxon>
        <taxon>Pseudomonadati</taxon>
        <taxon>Pseudomonadota</taxon>
        <taxon>Alphaproteobacteria</taxon>
        <taxon>Rhodobacterales</taxon>
        <taxon>Roseobacteraceae</taxon>
        <taxon>Sagittula</taxon>
    </lineage>
</organism>
<sequence>MTARRGVLASLMVAIVLAGCSTPGPGEAPDGIWDPQEGTNRRIHDFNRRVDERLLKDNGTGLSDGLPQGTKLAVAGFADTAGTPQTIVNQLLQLRLWRATKNTLRFALNTTVGLTVMDPASEWGLVEDTSDFGETLAVWGLPEGAYVELPLLGPSTERDATGRVVDLFTNPISYIVPAPERYLGPAANIADKLISRSEYSDTVESVLYDSADSYAQMRLIYLQNRRFELGETAPEAEEIDPMALDTSGF</sequence>
<feature type="signal peptide" evidence="3">
    <location>
        <begin position="1"/>
        <end position="28"/>
    </location>
</feature>
<evidence type="ECO:0000256" key="1">
    <source>
        <dbReference type="ARBA" id="ARBA00010634"/>
    </source>
</evidence>
<evidence type="ECO:0000313" key="4">
    <source>
        <dbReference type="EMBL" id="MBB3984232.1"/>
    </source>
</evidence>
<dbReference type="GO" id="GO:0016020">
    <property type="term" value="C:membrane"/>
    <property type="evidence" value="ECO:0007669"/>
    <property type="project" value="InterPro"/>
</dbReference>
<dbReference type="EMBL" id="JACIEJ010000001">
    <property type="protein sequence ID" value="MBB3984232.1"/>
    <property type="molecule type" value="Genomic_DNA"/>
</dbReference>
<dbReference type="InterPro" id="IPR007428">
    <property type="entry name" value="MlaA"/>
</dbReference>
<feature type="chain" id="PRO_5030820464" evidence="3">
    <location>
        <begin position="29"/>
        <end position="249"/>
    </location>
</feature>
<reference evidence="4 5" key="1">
    <citation type="submission" date="2020-08" db="EMBL/GenBank/DDBJ databases">
        <title>Genomic Encyclopedia of Type Strains, Phase IV (KMG-IV): sequencing the most valuable type-strain genomes for metagenomic binning, comparative biology and taxonomic classification.</title>
        <authorList>
            <person name="Goeker M."/>
        </authorList>
    </citation>
    <scope>NUCLEOTIDE SEQUENCE [LARGE SCALE GENOMIC DNA]</scope>
    <source>
        <strain evidence="4 5">DSM 102235</strain>
    </source>
</reference>
<evidence type="ECO:0000313" key="5">
    <source>
        <dbReference type="Proteomes" id="UP000541426"/>
    </source>
</evidence>
<proteinExistence type="inferred from homology"/>
<accession>A0A7W6DK56</accession>
<evidence type="ECO:0000256" key="3">
    <source>
        <dbReference type="SAM" id="SignalP"/>
    </source>
</evidence>
<dbReference type="RefSeq" id="WP_183962837.1">
    <property type="nucleotide sequence ID" value="NZ_BAABBZ010000012.1"/>
</dbReference>
<gene>
    <name evidence="4" type="ORF">GGQ68_000543</name>
</gene>
<comment type="caution">
    <text evidence="4">The sequence shown here is derived from an EMBL/GenBank/DDBJ whole genome shotgun (WGS) entry which is preliminary data.</text>
</comment>
<dbReference type="GO" id="GO:0120010">
    <property type="term" value="P:intermembrane phospholipid transfer"/>
    <property type="evidence" value="ECO:0007669"/>
    <property type="project" value="TreeGrafter"/>
</dbReference>